<dbReference type="AlphaFoldDB" id="A0A1G9MY75"/>
<dbReference type="Proteomes" id="UP000198510">
    <property type="component" value="Unassembled WGS sequence"/>
</dbReference>
<keyword evidence="2" id="KW-1185">Reference proteome</keyword>
<evidence type="ECO:0000313" key="1">
    <source>
        <dbReference type="EMBL" id="SDL79240.1"/>
    </source>
</evidence>
<evidence type="ECO:0008006" key="3">
    <source>
        <dbReference type="Google" id="ProtNLM"/>
    </source>
</evidence>
<organism evidence="1 2">
    <name type="scientific">Catalinimonas alkaloidigena</name>
    <dbReference type="NCBI Taxonomy" id="1075417"/>
    <lineage>
        <taxon>Bacteria</taxon>
        <taxon>Pseudomonadati</taxon>
        <taxon>Bacteroidota</taxon>
        <taxon>Cytophagia</taxon>
        <taxon>Cytophagales</taxon>
        <taxon>Catalimonadaceae</taxon>
        <taxon>Catalinimonas</taxon>
    </lineage>
</organism>
<gene>
    <name evidence="1" type="ORF">SAMN05421823_108124</name>
</gene>
<accession>A0A1G9MY75</accession>
<dbReference type="EMBL" id="FNFO01000008">
    <property type="protein sequence ID" value="SDL79240.1"/>
    <property type="molecule type" value="Genomic_DNA"/>
</dbReference>
<name>A0A1G9MY75_9BACT</name>
<dbReference type="Gene3D" id="3.60.40.10">
    <property type="entry name" value="PPM-type phosphatase domain"/>
    <property type="match status" value="1"/>
</dbReference>
<proteinExistence type="predicted"/>
<evidence type="ECO:0000313" key="2">
    <source>
        <dbReference type="Proteomes" id="UP000198510"/>
    </source>
</evidence>
<protein>
    <recommendedName>
        <fullName evidence="3">PPM-type phosphatase domain-containing protein</fullName>
    </recommendedName>
</protein>
<reference evidence="1 2" key="1">
    <citation type="submission" date="2016-10" db="EMBL/GenBank/DDBJ databases">
        <authorList>
            <person name="de Groot N.N."/>
        </authorList>
    </citation>
    <scope>NUCLEOTIDE SEQUENCE [LARGE SCALE GENOMIC DNA]</scope>
    <source>
        <strain evidence="1 2">DSM 25186</strain>
    </source>
</reference>
<dbReference type="InterPro" id="IPR036457">
    <property type="entry name" value="PPM-type-like_dom_sf"/>
</dbReference>
<sequence length="233" mass="26603">MKGTYPTHLSASDRSVHALESCSFFSQSFVLEKNVSAFGGVHHWCIQQHHTLYLVLVDLGHRALPTEEIDTPVANLIRNHLNGNPVDLIHRITQHFAPTADEPYPFEVMVIKVSTSLRKVSFATTHRPIYFIRNQRLKRISTRTTSRERLSKSDVYSCRCKSGDVVYLSSGGFARLEGGPKNLSFGESNLEALLFNNHRNSFDVQHQYLQETMDTWLEHRRPHESVLILGAEF</sequence>
<dbReference type="STRING" id="1075417.SAMN05421823_108124"/>